<evidence type="ECO:0000313" key="2">
    <source>
        <dbReference type="Proteomes" id="UP000681967"/>
    </source>
</evidence>
<organism evidence="1 2">
    <name type="scientific">Rotaria magnacalcarata</name>
    <dbReference type="NCBI Taxonomy" id="392030"/>
    <lineage>
        <taxon>Eukaryota</taxon>
        <taxon>Metazoa</taxon>
        <taxon>Spiralia</taxon>
        <taxon>Gnathifera</taxon>
        <taxon>Rotifera</taxon>
        <taxon>Eurotatoria</taxon>
        <taxon>Bdelloidea</taxon>
        <taxon>Philodinida</taxon>
        <taxon>Philodinidae</taxon>
        <taxon>Rotaria</taxon>
    </lineage>
</organism>
<dbReference type="Proteomes" id="UP000681967">
    <property type="component" value="Unassembled WGS sequence"/>
</dbReference>
<comment type="caution">
    <text evidence="1">The sequence shown here is derived from an EMBL/GenBank/DDBJ whole genome shotgun (WGS) entry which is preliminary data.</text>
</comment>
<sequence>MAINEDEVFPGVKSDPVTKQELDDALLTVNNRLQTVEGGLQAVGTRLQTVEGGMQAVGTRLQTVEGGMQAVGTRLQTVEGGLQAVGTRLQTVSELQIFIHQSSTDVTIYKNLLDTKFQDLDNNEYTNYHHNTFLLMLFDRWQHCRQMSDTARNLFYLSSLTDINNDNDTFINNTAYLASIIQQNSKTMNSLIVCMDLLNNVFKQIQHMTTSNSTASVDDTCQEVYQQLRSSWTNSFDDLDKELNKIYALFQTLDIPLVWLQSPLFDWKQTNIDNDLHQQFLANFFAMSKIATMRQVCQLIIDHSQTFNNVKSQITNDDDISTIIVQYLADLPSLVTSYLMFSLISSSQSILEKTVIQTDYQFQDSLITPINQLAEIQQILAQINDI</sequence>
<proteinExistence type="predicted"/>
<dbReference type="AlphaFoldDB" id="A0A8S2NRW4"/>
<gene>
    <name evidence="1" type="ORF">BYL167_LOCUS14477</name>
</gene>
<dbReference type="Gene3D" id="1.20.5.340">
    <property type="match status" value="1"/>
</dbReference>
<reference evidence="1" key="1">
    <citation type="submission" date="2021-02" db="EMBL/GenBank/DDBJ databases">
        <authorList>
            <person name="Nowell W R."/>
        </authorList>
    </citation>
    <scope>NUCLEOTIDE SEQUENCE</scope>
</reference>
<protein>
    <submittedName>
        <fullName evidence="1">Uncharacterized protein</fullName>
    </submittedName>
</protein>
<name>A0A8S2NRW4_9BILA</name>
<accession>A0A8S2NRW4</accession>
<dbReference type="EMBL" id="CAJOBH010005171">
    <property type="protein sequence ID" value="CAF4015607.1"/>
    <property type="molecule type" value="Genomic_DNA"/>
</dbReference>
<evidence type="ECO:0000313" key="1">
    <source>
        <dbReference type="EMBL" id="CAF4015607.1"/>
    </source>
</evidence>